<dbReference type="AlphaFoldDB" id="A0A4S4MTD1"/>
<evidence type="ECO:0000313" key="3">
    <source>
        <dbReference type="Proteomes" id="UP000308730"/>
    </source>
</evidence>
<accession>A0A4S4MTD1</accession>
<evidence type="ECO:0000313" key="2">
    <source>
        <dbReference type="EMBL" id="THH29419.1"/>
    </source>
</evidence>
<keyword evidence="3" id="KW-1185">Reference proteome</keyword>
<dbReference type="EMBL" id="SGPM01000124">
    <property type="protein sequence ID" value="THH29419.1"/>
    <property type="molecule type" value="Genomic_DNA"/>
</dbReference>
<feature type="region of interest" description="Disordered" evidence="1">
    <location>
        <begin position="1"/>
        <end position="265"/>
    </location>
</feature>
<reference evidence="2 3" key="1">
    <citation type="submission" date="2019-02" db="EMBL/GenBank/DDBJ databases">
        <title>Genome sequencing of the rare red list fungi Antrodiella citrinella (Flaviporus citrinellus).</title>
        <authorList>
            <person name="Buettner E."/>
            <person name="Kellner H."/>
        </authorList>
    </citation>
    <scope>NUCLEOTIDE SEQUENCE [LARGE SCALE GENOMIC DNA]</scope>
    <source>
        <strain evidence="2 3">DSM 108506</strain>
    </source>
</reference>
<evidence type="ECO:0000256" key="1">
    <source>
        <dbReference type="SAM" id="MobiDB-lite"/>
    </source>
</evidence>
<protein>
    <submittedName>
        <fullName evidence="2">Uncharacterized protein</fullName>
    </submittedName>
</protein>
<feature type="compositionally biased region" description="Low complexity" evidence="1">
    <location>
        <begin position="21"/>
        <end position="42"/>
    </location>
</feature>
<feature type="compositionally biased region" description="Gly residues" evidence="1">
    <location>
        <begin position="215"/>
        <end position="224"/>
    </location>
</feature>
<gene>
    <name evidence="2" type="ORF">EUX98_g4757</name>
</gene>
<feature type="compositionally biased region" description="Polar residues" evidence="1">
    <location>
        <begin position="63"/>
        <end position="82"/>
    </location>
</feature>
<dbReference type="Proteomes" id="UP000308730">
    <property type="component" value="Unassembled WGS sequence"/>
</dbReference>
<feature type="compositionally biased region" description="Basic and acidic residues" evidence="1">
    <location>
        <begin position="1"/>
        <end position="11"/>
    </location>
</feature>
<name>A0A4S4MTD1_9APHY</name>
<organism evidence="2 3">
    <name type="scientific">Antrodiella citrinella</name>
    <dbReference type="NCBI Taxonomy" id="2447956"/>
    <lineage>
        <taxon>Eukaryota</taxon>
        <taxon>Fungi</taxon>
        <taxon>Dikarya</taxon>
        <taxon>Basidiomycota</taxon>
        <taxon>Agaricomycotina</taxon>
        <taxon>Agaricomycetes</taxon>
        <taxon>Polyporales</taxon>
        <taxon>Steccherinaceae</taxon>
        <taxon>Antrodiella</taxon>
    </lineage>
</organism>
<dbReference type="OrthoDB" id="10653737at2759"/>
<comment type="caution">
    <text evidence="2">The sequence shown here is derived from an EMBL/GenBank/DDBJ whole genome shotgun (WGS) entry which is preliminary data.</text>
</comment>
<proteinExistence type="predicted"/>
<sequence length="265" mass="28138">MEIFRKLREEFGGPGSLTRTASSPLLPASSDAATPSSSQISSNNIGEKNTSKDVDAMDVDQDTVATGPNSRIATGHPITTNARPAPRPLTRRKSEPGDTVNGLATRMASMDIRKVKPLPSRAANPSTPKKKKSMPNMGLPAPPNAPKKMRTPSPNVASVKASSKDKDVLPNLQRKSILKRKADDHEGPSSAMIKKARIVDEPAIVIGTPRRGSGTQRGGPGGRGVSRNPFASPSRQAVARRRRSMGDQGMPVNGINSDDLPMISE</sequence>